<evidence type="ECO:0000313" key="4">
    <source>
        <dbReference type="Proteomes" id="UP000694924"/>
    </source>
</evidence>
<gene>
    <name evidence="5 6 7 8 9 10 11" type="primary">LOC107068451</name>
</gene>
<evidence type="ECO:0000313" key="9">
    <source>
        <dbReference type="RefSeq" id="XP_015180317.1"/>
    </source>
</evidence>
<dbReference type="PANTHER" id="PTHR11552:SF217">
    <property type="entry name" value="GLUCOSE DEHYDROGENASE [FAD, QUINONE]"/>
    <property type="match status" value="1"/>
</dbReference>
<dbReference type="RefSeq" id="XP_015180318.1">
    <property type="nucleotide sequence ID" value="XM_015324832.1"/>
</dbReference>
<name>A0ABM1IJD0_POLDO</name>
<keyword evidence="4" id="KW-1185">Reference proteome</keyword>
<dbReference type="Pfam" id="PF05199">
    <property type="entry name" value="GMC_oxred_C"/>
    <property type="match status" value="1"/>
</dbReference>
<organism evidence="4 9">
    <name type="scientific">Polistes dominula</name>
    <name type="common">European paper wasp</name>
    <name type="synonym">Vespa dominula</name>
    <dbReference type="NCBI Taxonomy" id="743375"/>
    <lineage>
        <taxon>Eukaryota</taxon>
        <taxon>Metazoa</taxon>
        <taxon>Ecdysozoa</taxon>
        <taxon>Arthropoda</taxon>
        <taxon>Hexapoda</taxon>
        <taxon>Insecta</taxon>
        <taxon>Pterygota</taxon>
        <taxon>Neoptera</taxon>
        <taxon>Endopterygota</taxon>
        <taxon>Hymenoptera</taxon>
        <taxon>Apocrita</taxon>
        <taxon>Aculeata</taxon>
        <taxon>Vespoidea</taxon>
        <taxon>Vespidae</taxon>
        <taxon>Polistinae</taxon>
        <taxon>Polistini</taxon>
        <taxon>Polistes</taxon>
    </lineage>
</organism>
<dbReference type="InterPro" id="IPR012132">
    <property type="entry name" value="GMC_OxRdtase"/>
</dbReference>
<dbReference type="SUPFAM" id="SSF54373">
    <property type="entry name" value="FAD-linked reductases, C-terminal domain"/>
    <property type="match status" value="1"/>
</dbReference>
<dbReference type="RefSeq" id="XP_015180314.1">
    <property type="nucleotide sequence ID" value="XM_015324828.1"/>
</dbReference>
<dbReference type="PIRSF" id="PIRSF000137">
    <property type="entry name" value="Alcohol_oxidase"/>
    <property type="match status" value="1"/>
</dbReference>
<evidence type="ECO:0000256" key="2">
    <source>
        <dbReference type="SAM" id="SignalP"/>
    </source>
</evidence>
<keyword evidence="2" id="KW-0732">Signal</keyword>
<sequence>MIRIFRMRLLDFLLLLVQYAFAKQINPLLLNQLDVNYDNYIISNATGCCGCSFEDTKYMKAMCGSESSFMTLVENLMMARCDISDPCRRLGRDDIQDGEWFDFIVVGAGVSGPILARRLSDNSWNRVLLIEAGPEEPTMTAIPGLAWNALYSQLDWKYKTEPTKPHPTACLEKGGSCNIPRGRMISGTSGMHGMMYYRGHPEIYNKWAREGNVGWSYDEIEHFFQLAENPVDPSMLSSYTRTVPDGPVKIQHYSHRPEFVSVLLGAASELGHKTSNLKEYSQTGYMVAPMTVDEGIRATTSRAYLRPVHNRQNLRVLTNAHVTRILINDYNMRAYGVELIDKHGRRKVIKCNKEVILTAGALASPQILLNSGIGPIEQLSKLGIKTYKDLPVGKYFINHVSVAIPMSIRDTSVETMTMKSVNEYLEFRTGDLASTGLTQVTAFLESNFTVPGLPDLQVFFDGFSSYCPKTGLPNECTDGTVGTCPGRRKIVARPTVVIPESRGTMQLRSSNPLDKPLLYPDYFTQEKDMKVLIEGIKQVLQLINTPTMKKWDLRLEELQSPLCGHLHAGSDAFWDCYIRAKTGAENHQAGTCKMGPATDTFAVVDPQLRVHGVPNIRVADPSIFPHLPNCNPIAAIMMVAEKASSMIINSWP</sequence>
<dbReference type="PROSITE" id="PS00624">
    <property type="entry name" value="GMC_OXRED_2"/>
    <property type="match status" value="1"/>
</dbReference>
<evidence type="ECO:0000313" key="11">
    <source>
        <dbReference type="RefSeq" id="XP_015180319.1"/>
    </source>
</evidence>
<feature type="chain" id="PRO_5045022439" evidence="2">
    <location>
        <begin position="23"/>
        <end position="652"/>
    </location>
</feature>
<reference evidence="5 6" key="1">
    <citation type="submission" date="2025-05" db="UniProtKB">
        <authorList>
            <consortium name="RefSeq"/>
        </authorList>
    </citation>
    <scope>IDENTIFICATION</scope>
    <source>
        <tissue evidence="5 6">Whole body</tissue>
    </source>
</reference>
<dbReference type="Gene3D" id="3.30.560.10">
    <property type="entry name" value="Glucose Oxidase, domain 3"/>
    <property type="match status" value="1"/>
</dbReference>
<dbReference type="RefSeq" id="XP_015180319.1">
    <property type="nucleotide sequence ID" value="XM_015324833.1"/>
</dbReference>
<dbReference type="Proteomes" id="UP000694924">
    <property type="component" value="Unplaced"/>
</dbReference>
<comment type="similarity">
    <text evidence="1">Belongs to the GMC oxidoreductase family.</text>
</comment>
<dbReference type="RefSeq" id="XP_015180316.1">
    <property type="nucleotide sequence ID" value="XM_015324830.1"/>
</dbReference>
<dbReference type="GeneID" id="107068451"/>
<evidence type="ECO:0000313" key="8">
    <source>
        <dbReference type="RefSeq" id="XP_015180316.1"/>
    </source>
</evidence>
<evidence type="ECO:0000313" key="5">
    <source>
        <dbReference type="RefSeq" id="XP_015180313.1"/>
    </source>
</evidence>
<evidence type="ECO:0000256" key="1">
    <source>
        <dbReference type="ARBA" id="ARBA00010790"/>
    </source>
</evidence>
<evidence type="ECO:0000259" key="3">
    <source>
        <dbReference type="PROSITE" id="PS00624"/>
    </source>
</evidence>
<dbReference type="InterPro" id="IPR000172">
    <property type="entry name" value="GMC_OxRdtase_N"/>
</dbReference>
<dbReference type="Gene3D" id="3.50.50.60">
    <property type="entry name" value="FAD/NAD(P)-binding domain"/>
    <property type="match status" value="1"/>
</dbReference>
<evidence type="ECO:0000313" key="7">
    <source>
        <dbReference type="RefSeq" id="XP_015180315.1"/>
    </source>
</evidence>
<feature type="signal peptide" evidence="2">
    <location>
        <begin position="1"/>
        <end position="22"/>
    </location>
</feature>
<dbReference type="InterPro" id="IPR007867">
    <property type="entry name" value="GMC_OxRtase_C"/>
</dbReference>
<dbReference type="RefSeq" id="XP_015180315.1">
    <property type="nucleotide sequence ID" value="XM_015324829.1"/>
</dbReference>
<proteinExistence type="inferred from homology"/>
<dbReference type="PANTHER" id="PTHR11552">
    <property type="entry name" value="GLUCOSE-METHANOL-CHOLINE GMC OXIDOREDUCTASE"/>
    <property type="match status" value="1"/>
</dbReference>
<protein>
    <submittedName>
        <fullName evidence="5 6">Glucose dehydrogenase [FAD, quinone]-like</fullName>
    </submittedName>
</protein>
<dbReference type="InterPro" id="IPR036188">
    <property type="entry name" value="FAD/NAD-bd_sf"/>
</dbReference>
<dbReference type="Pfam" id="PF00732">
    <property type="entry name" value="GMC_oxred_N"/>
    <property type="match status" value="1"/>
</dbReference>
<dbReference type="RefSeq" id="XP_015180313.1">
    <property type="nucleotide sequence ID" value="XM_015324827.1"/>
</dbReference>
<dbReference type="SUPFAM" id="SSF51905">
    <property type="entry name" value="FAD/NAD(P)-binding domain"/>
    <property type="match status" value="1"/>
</dbReference>
<evidence type="ECO:0000313" key="6">
    <source>
        <dbReference type="RefSeq" id="XP_015180314.1"/>
    </source>
</evidence>
<accession>A0ABM1IJD0</accession>
<dbReference type="RefSeq" id="XP_015180317.1">
    <property type="nucleotide sequence ID" value="XM_015324831.1"/>
</dbReference>
<evidence type="ECO:0000313" key="10">
    <source>
        <dbReference type="RefSeq" id="XP_015180318.1"/>
    </source>
</evidence>
<feature type="domain" description="Glucose-methanol-choline oxidoreductase N-terminal" evidence="3">
    <location>
        <begin position="360"/>
        <end position="374"/>
    </location>
</feature>